<reference evidence="2 3" key="1">
    <citation type="submission" date="2016-07" db="EMBL/GenBank/DDBJ databases">
        <title>Pervasive Adenine N6-methylation of Active Genes in Fungi.</title>
        <authorList>
            <consortium name="DOE Joint Genome Institute"/>
            <person name="Mondo S.J."/>
            <person name="Dannebaum R.O."/>
            <person name="Kuo R.C."/>
            <person name="Labutti K."/>
            <person name="Haridas S."/>
            <person name="Kuo A."/>
            <person name="Salamov A."/>
            <person name="Ahrendt S.R."/>
            <person name="Lipzen A."/>
            <person name="Sullivan W."/>
            <person name="Andreopoulos W.B."/>
            <person name="Clum A."/>
            <person name="Lindquist E."/>
            <person name="Daum C."/>
            <person name="Ramamoorthy G.K."/>
            <person name="Gryganskyi A."/>
            <person name="Culley D."/>
            <person name="Magnuson J.K."/>
            <person name="James T.Y."/>
            <person name="O'Malley M.A."/>
            <person name="Stajich J.E."/>
            <person name="Spatafora J.W."/>
            <person name="Visel A."/>
            <person name="Grigoriev I.V."/>
        </authorList>
    </citation>
    <scope>NUCLEOTIDE SEQUENCE [LARGE SCALE GENOMIC DNA]</scope>
    <source>
        <strain evidence="2 3">CBS 129021</strain>
    </source>
</reference>
<gene>
    <name evidence="2" type="ORF">BCR38DRAFT_428496</name>
</gene>
<organism evidence="2 3">
    <name type="scientific">Pseudomassariella vexata</name>
    <dbReference type="NCBI Taxonomy" id="1141098"/>
    <lineage>
        <taxon>Eukaryota</taxon>
        <taxon>Fungi</taxon>
        <taxon>Dikarya</taxon>
        <taxon>Ascomycota</taxon>
        <taxon>Pezizomycotina</taxon>
        <taxon>Sordariomycetes</taxon>
        <taxon>Xylariomycetidae</taxon>
        <taxon>Amphisphaeriales</taxon>
        <taxon>Pseudomassariaceae</taxon>
        <taxon>Pseudomassariella</taxon>
    </lineage>
</organism>
<dbReference type="GeneID" id="63776110"/>
<dbReference type="Proteomes" id="UP000193689">
    <property type="component" value="Unassembled WGS sequence"/>
</dbReference>
<dbReference type="EMBL" id="MCFJ01000005">
    <property type="protein sequence ID" value="ORY65837.1"/>
    <property type="molecule type" value="Genomic_DNA"/>
</dbReference>
<proteinExistence type="predicted"/>
<dbReference type="AlphaFoldDB" id="A0A1Y2E317"/>
<accession>A0A1Y2E317</accession>
<protein>
    <submittedName>
        <fullName evidence="2">Uncharacterized protein</fullName>
    </submittedName>
</protein>
<comment type="caution">
    <text evidence="2">The sequence shown here is derived from an EMBL/GenBank/DDBJ whole genome shotgun (WGS) entry which is preliminary data.</text>
</comment>
<dbReference type="InParanoid" id="A0A1Y2E317"/>
<sequence length="198" mass="22259">MSNTPMSLGRLLPQESLSRRRTRGPRQQSLTALSPQEGFEDRTNRRPNSVDIGLAIDGKIVVDLDGWLDCDERLLTDPRQLSHCTPDAFLLLGGTPSSPIGRYSDSFHLLRRHHAKTGLSTFTYRIVTDISTPRHLSGYWAGRGTTTRDPNSDFIKQRRRIQRIALGENSLVFSSENFFSVDLPLNSSNSVEDCSANW</sequence>
<dbReference type="RefSeq" id="XP_040716801.1">
    <property type="nucleotide sequence ID" value="XM_040859898.1"/>
</dbReference>
<evidence type="ECO:0000313" key="3">
    <source>
        <dbReference type="Proteomes" id="UP000193689"/>
    </source>
</evidence>
<name>A0A1Y2E317_9PEZI</name>
<keyword evidence="3" id="KW-1185">Reference proteome</keyword>
<feature type="region of interest" description="Disordered" evidence="1">
    <location>
        <begin position="1"/>
        <end position="47"/>
    </location>
</feature>
<evidence type="ECO:0000256" key="1">
    <source>
        <dbReference type="SAM" id="MobiDB-lite"/>
    </source>
</evidence>
<evidence type="ECO:0000313" key="2">
    <source>
        <dbReference type="EMBL" id="ORY65837.1"/>
    </source>
</evidence>
<feature type="compositionally biased region" description="Polar residues" evidence="1">
    <location>
        <begin position="25"/>
        <end position="34"/>
    </location>
</feature>